<reference evidence="3" key="2">
    <citation type="submission" date="2020-05" db="UniProtKB">
        <authorList>
            <consortium name="EnsemblMetazoa"/>
        </authorList>
    </citation>
    <scope>IDENTIFICATION</scope>
    <source>
        <strain evidence="3">wikel</strain>
    </source>
</reference>
<dbReference type="EMBL" id="ABJB010738946">
    <property type="status" value="NOT_ANNOTATED_CDS"/>
    <property type="molecule type" value="Genomic_DNA"/>
</dbReference>
<feature type="region of interest" description="Disordered" evidence="1">
    <location>
        <begin position="96"/>
        <end position="140"/>
    </location>
</feature>
<evidence type="ECO:0000313" key="4">
    <source>
        <dbReference type="Proteomes" id="UP000001555"/>
    </source>
</evidence>
<protein>
    <submittedName>
        <fullName evidence="2 3">Uncharacterized protein</fullName>
    </submittedName>
</protein>
<dbReference type="PaxDb" id="6945-B7QFN0"/>
<reference evidence="2 4" key="1">
    <citation type="submission" date="2008-03" db="EMBL/GenBank/DDBJ databases">
        <title>Annotation of Ixodes scapularis.</title>
        <authorList>
            <consortium name="Ixodes scapularis Genome Project Consortium"/>
            <person name="Caler E."/>
            <person name="Hannick L.I."/>
            <person name="Bidwell S."/>
            <person name="Joardar V."/>
            <person name="Thiagarajan M."/>
            <person name="Amedeo P."/>
            <person name="Galinsky K.J."/>
            <person name="Schobel S."/>
            <person name="Inman J."/>
            <person name="Hostetler J."/>
            <person name="Miller J."/>
            <person name="Hammond M."/>
            <person name="Megy K."/>
            <person name="Lawson D."/>
            <person name="Kodira C."/>
            <person name="Sutton G."/>
            <person name="Meyer J."/>
            <person name="Hill C.A."/>
            <person name="Birren B."/>
            <person name="Nene V."/>
            <person name="Collins F."/>
            <person name="Alarcon-Chaidez F."/>
            <person name="Wikel S."/>
            <person name="Strausberg R."/>
        </authorList>
    </citation>
    <scope>NUCLEOTIDE SEQUENCE [LARGE SCALE GENOMIC DNA]</scope>
    <source>
        <strain evidence="4">Wikel</strain>
        <strain evidence="2">Wikel colony</strain>
    </source>
</reference>
<dbReference type="InParanoid" id="B7QFN0"/>
<gene>
    <name evidence="3" type="primary">8040539</name>
    <name evidence="2" type="ORF">IscW_ISCW022023</name>
</gene>
<dbReference type="HOGENOM" id="CLU_1512289_0_0_1"/>
<proteinExistence type="predicted"/>
<dbReference type="EnsemblMetazoa" id="ISCW022023-RA">
    <property type="protein sequence ID" value="ISCW022023-PA"/>
    <property type="gene ID" value="ISCW022023"/>
</dbReference>
<evidence type="ECO:0000313" key="2">
    <source>
        <dbReference type="EMBL" id="EEC17652.1"/>
    </source>
</evidence>
<dbReference type="Proteomes" id="UP000001555">
    <property type="component" value="Unassembled WGS sequence"/>
</dbReference>
<dbReference type="VEuPathDB" id="VectorBase:ISCW022023"/>
<dbReference type="VEuPathDB" id="VectorBase:ISCI022023"/>
<evidence type="ECO:0000313" key="3">
    <source>
        <dbReference type="EnsemblMetazoa" id="ISCW022023-PA"/>
    </source>
</evidence>
<evidence type="ECO:0000256" key="1">
    <source>
        <dbReference type="SAM" id="MobiDB-lite"/>
    </source>
</evidence>
<accession>B7QFN0</accession>
<dbReference type="EMBL" id="DS926387">
    <property type="protein sequence ID" value="EEC17652.1"/>
    <property type="molecule type" value="Genomic_DNA"/>
</dbReference>
<feature type="region of interest" description="Disordered" evidence="1">
    <location>
        <begin position="1"/>
        <end position="21"/>
    </location>
</feature>
<keyword evidence="4" id="KW-1185">Reference proteome</keyword>
<feature type="compositionally biased region" description="Basic residues" evidence="1">
    <location>
        <begin position="113"/>
        <end position="124"/>
    </location>
</feature>
<name>B7QFN0_IXOSC</name>
<sequence>MPVLWARSHHKNQRGSFSSGVQRGVCRGTAALPDWPMRPLPQRILQNQRHGILPPVPAGQDNSKLWIDQHRPVLPRGVSRGPLPQRHERAVHAMPKGQLPGRGAAGPGVQGMPHRHHHGRRGLHKPQPMLRPLPGQRGAQGLRGARLLRLRRGEAGPRMPLHASLQAQQRLGRVCRCL</sequence>
<organism>
    <name type="scientific">Ixodes scapularis</name>
    <name type="common">Black-legged tick</name>
    <name type="synonym">Deer tick</name>
    <dbReference type="NCBI Taxonomy" id="6945"/>
    <lineage>
        <taxon>Eukaryota</taxon>
        <taxon>Metazoa</taxon>
        <taxon>Ecdysozoa</taxon>
        <taxon>Arthropoda</taxon>
        <taxon>Chelicerata</taxon>
        <taxon>Arachnida</taxon>
        <taxon>Acari</taxon>
        <taxon>Parasitiformes</taxon>
        <taxon>Ixodida</taxon>
        <taxon>Ixodoidea</taxon>
        <taxon>Ixodidae</taxon>
        <taxon>Ixodinae</taxon>
        <taxon>Ixodes</taxon>
    </lineage>
</organism>
<dbReference type="AlphaFoldDB" id="B7QFN0"/>